<organism evidence="2 3">
    <name type="scientific">Rhizophagus irregularis</name>
    <dbReference type="NCBI Taxonomy" id="588596"/>
    <lineage>
        <taxon>Eukaryota</taxon>
        <taxon>Fungi</taxon>
        <taxon>Fungi incertae sedis</taxon>
        <taxon>Mucoromycota</taxon>
        <taxon>Glomeromycotina</taxon>
        <taxon>Glomeromycetes</taxon>
        <taxon>Glomerales</taxon>
        <taxon>Glomeraceae</taxon>
        <taxon>Rhizophagus</taxon>
    </lineage>
</organism>
<sequence length="573" mass="66708">MDLLKKFDELNNRLSTLLEENKELKRQNKNFQEENHVLKEKLNERDYENLQEENKKLKQHVLNLEHQKNDQLRKYKNLQEENESLNMRETQFQQHIQNLEKQKSEQFEIFSQNLEKALGKLRLDDLHEDNVNNSKKDFILSSDELDEDNVNNPEKDESLNYMKDSTIQKVTIKKELIPPIDKSSFNKDNIRVVVGLDFGTTYSGFSYCHVADSENITTNDQWPENFGNLKTNTVLQYDYEYDRVESWGLPALAKRPSRRKNENRKRPVELFKLHLSNLSENLKPHLPNELDYKKAITDYLHEIGKFIKETIELRFQGIDFHKHVLLVLTVPTEYLEKDIDIMRECVHNAGLIAKRCSNKLQFTTESEAAAIYCMQNVLKEHDLLTSGTIFMIVDCGGGTIDITIRKLIGNNQLGEVTESTENDNMKVTRCLITTRILKYTYGIKMEGDPIERKLRNGCIDRFHCIAKRGTQVDTNEEFTTFFTPLSPMQAKVCFKIYYTTKDDAKYCDEPGMTLLGKFGVYLADSDESSKSGLLDKLFFAFIFGEMVISFIARNEISGQNYKTYFEVIPSDSL</sequence>
<dbReference type="VEuPathDB" id="FungiDB:RhiirFUN_008444"/>
<proteinExistence type="predicted"/>
<evidence type="ECO:0008006" key="4">
    <source>
        <dbReference type="Google" id="ProtNLM"/>
    </source>
</evidence>
<evidence type="ECO:0000313" key="2">
    <source>
        <dbReference type="EMBL" id="CAB5376549.1"/>
    </source>
</evidence>
<comment type="caution">
    <text evidence="2">The sequence shown here is derived from an EMBL/GenBank/DDBJ whole genome shotgun (WGS) entry which is preliminary data.</text>
</comment>
<reference evidence="2" key="1">
    <citation type="submission" date="2020-05" db="EMBL/GenBank/DDBJ databases">
        <authorList>
            <person name="Rincon C."/>
            <person name="Sanders R I."/>
            <person name="Robbins C."/>
            <person name="Chaturvedi A."/>
        </authorList>
    </citation>
    <scope>NUCLEOTIDE SEQUENCE</scope>
    <source>
        <strain evidence="2">CHB12</strain>
    </source>
</reference>
<dbReference type="AlphaFoldDB" id="A0A916ECB5"/>
<accession>A0A916ECB5</accession>
<feature type="coiled-coil region" evidence="1">
    <location>
        <begin position="7"/>
        <end position="102"/>
    </location>
</feature>
<keyword evidence="1" id="KW-0175">Coiled coil</keyword>
<dbReference type="PANTHER" id="PTHR14187:SF5">
    <property type="entry name" value="HEAT SHOCK 70 KDA PROTEIN 12A"/>
    <property type="match status" value="1"/>
</dbReference>
<dbReference type="PANTHER" id="PTHR14187">
    <property type="entry name" value="ALPHA KINASE/ELONGATION FACTOR 2 KINASE"/>
    <property type="match status" value="1"/>
</dbReference>
<dbReference type="Proteomes" id="UP000684084">
    <property type="component" value="Unassembled WGS sequence"/>
</dbReference>
<dbReference type="OrthoDB" id="2379269at2759"/>
<dbReference type="VEuPathDB" id="FungiDB:RhiirFUN_008354"/>
<gene>
    <name evidence="2" type="ORF">CHRIB12_LOCUS15346</name>
</gene>
<evidence type="ECO:0000256" key="1">
    <source>
        <dbReference type="SAM" id="Coils"/>
    </source>
</evidence>
<protein>
    <recommendedName>
        <fullName evidence="4">Hsp70 family protein</fullName>
    </recommendedName>
</protein>
<evidence type="ECO:0000313" key="3">
    <source>
        <dbReference type="Proteomes" id="UP000684084"/>
    </source>
</evidence>
<name>A0A916ECB5_9GLOM</name>
<dbReference type="EMBL" id="CAGKOT010000036">
    <property type="protein sequence ID" value="CAB5376549.1"/>
    <property type="molecule type" value="Genomic_DNA"/>
</dbReference>